<dbReference type="AlphaFoldDB" id="A0A830H5T5"/>
<dbReference type="Gene3D" id="4.10.365.10">
    <property type="entry name" value="p27"/>
    <property type="match status" value="1"/>
</dbReference>
<keyword evidence="1" id="KW-0649">Protein kinase inhibitor</keyword>
<dbReference type="Pfam" id="PF02234">
    <property type="entry name" value="CDI"/>
    <property type="match status" value="1"/>
</dbReference>
<accession>A0A830H5T5</accession>
<gene>
    <name evidence="4" type="ORF">PPROV_000131200</name>
</gene>
<name>A0A830H5T5_9CHLO</name>
<evidence type="ECO:0000259" key="3">
    <source>
        <dbReference type="Pfam" id="PF02234"/>
    </source>
</evidence>
<reference evidence="4" key="1">
    <citation type="submission" date="2020-10" db="EMBL/GenBank/DDBJ databases">
        <title>Unveiling of a novel bifunctional photoreceptor, Dualchrome1, isolated from a cosmopolitan green alga.</title>
        <authorList>
            <person name="Suzuki S."/>
            <person name="Kawachi M."/>
        </authorList>
    </citation>
    <scope>NUCLEOTIDE SEQUENCE</scope>
    <source>
        <strain evidence="4">NIES 2893</strain>
    </source>
</reference>
<dbReference type="GO" id="GO:0004861">
    <property type="term" value="F:cyclin-dependent protein serine/threonine kinase inhibitor activity"/>
    <property type="evidence" value="ECO:0007669"/>
    <property type="project" value="InterPro"/>
</dbReference>
<dbReference type="InterPro" id="IPR003175">
    <property type="entry name" value="CDI_dom"/>
</dbReference>
<protein>
    <recommendedName>
        <fullName evidence="3">Cyclin-dependent kinase inhibitor domain-containing protein</fullName>
    </recommendedName>
</protein>
<evidence type="ECO:0000256" key="2">
    <source>
        <dbReference type="SAM" id="MobiDB-lite"/>
    </source>
</evidence>
<dbReference type="EMBL" id="BNJQ01000003">
    <property type="protein sequence ID" value="GHP02556.1"/>
    <property type="molecule type" value="Genomic_DNA"/>
</dbReference>
<evidence type="ECO:0000313" key="4">
    <source>
        <dbReference type="EMBL" id="GHP02556.1"/>
    </source>
</evidence>
<comment type="caution">
    <text evidence="4">The sequence shown here is derived from an EMBL/GenBank/DDBJ whole genome shotgun (WGS) entry which is preliminary data.</text>
</comment>
<evidence type="ECO:0000313" key="5">
    <source>
        <dbReference type="Proteomes" id="UP000660262"/>
    </source>
</evidence>
<dbReference type="GO" id="GO:0051726">
    <property type="term" value="P:regulation of cell cycle"/>
    <property type="evidence" value="ECO:0007669"/>
    <property type="project" value="InterPro"/>
</dbReference>
<feature type="region of interest" description="Disordered" evidence="2">
    <location>
        <begin position="152"/>
        <end position="173"/>
    </location>
</feature>
<dbReference type="GO" id="GO:0005634">
    <property type="term" value="C:nucleus"/>
    <property type="evidence" value="ECO:0007669"/>
    <property type="project" value="InterPro"/>
</dbReference>
<feature type="domain" description="Cyclin-dependent kinase inhibitor" evidence="3">
    <location>
        <begin position="73"/>
        <end position="127"/>
    </location>
</feature>
<keyword evidence="5" id="KW-1185">Reference proteome</keyword>
<dbReference type="Proteomes" id="UP000660262">
    <property type="component" value="Unassembled WGS sequence"/>
</dbReference>
<dbReference type="InterPro" id="IPR044898">
    <property type="entry name" value="CDI_dom_sf"/>
</dbReference>
<proteinExistence type="predicted"/>
<sequence>MSIDNHGATGGRCIPSVESTMCLQIAAQKSPACNLVESAASGGYGLIIPLPAPLPTPQPAQLNYERSRKRGMFSPPSEEDLWSFFADNERRQRQRFLQDWGFDIRTDKPAVKVDGAADGSPWEWEEVEERSQKSTTIHAPCHELAVKRSTLPAKEEGHLLHTRGGNRSAPLAL</sequence>
<evidence type="ECO:0000256" key="1">
    <source>
        <dbReference type="ARBA" id="ARBA00023013"/>
    </source>
</evidence>
<organism evidence="4 5">
    <name type="scientific">Pycnococcus provasolii</name>
    <dbReference type="NCBI Taxonomy" id="41880"/>
    <lineage>
        <taxon>Eukaryota</taxon>
        <taxon>Viridiplantae</taxon>
        <taxon>Chlorophyta</taxon>
        <taxon>Pseudoscourfieldiophyceae</taxon>
        <taxon>Pseudoscourfieldiales</taxon>
        <taxon>Pycnococcaceae</taxon>
        <taxon>Pycnococcus</taxon>
    </lineage>
</organism>